<evidence type="ECO:0000256" key="7">
    <source>
        <dbReference type="RuleBase" id="RU363032"/>
    </source>
</evidence>
<dbReference type="InterPro" id="IPR000515">
    <property type="entry name" value="MetI-like"/>
</dbReference>
<evidence type="ECO:0000256" key="3">
    <source>
        <dbReference type="ARBA" id="ARBA00022475"/>
    </source>
</evidence>
<comment type="caution">
    <text evidence="9">The sequence shown here is derived from an EMBL/GenBank/DDBJ whole genome shotgun (WGS) entry which is preliminary data.</text>
</comment>
<reference evidence="9" key="1">
    <citation type="journal article" date="2014" name="Int. J. Syst. Evol. Microbiol.">
        <title>Complete genome sequence of Corynebacterium casei LMG S-19264T (=DSM 44701T), isolated from a smear-ripened cheese.</title>
        <authorList>
            <consortium name="US DOE Joint Genome Institute (JGI-PGF)"/>
            <person name="Walter F."/>
            <person name="Albersmeier A."/>
            <person name="Kalinowski J."/>
            <person name="Ruckert C."/>
        </authorList>
    </citation>
    <scope>NUCLEOTIDE SEQUENCE</scope>
    <source>
        <strain evidence="9">CGMCC 1.12987</strain>
    </source>
</reference>
<feature type="transmembrane region" description="Helical" evidence="7">
    <location>
        <begin position="12"/>
        <end position="30"/>
    </location>
</feature>
<dbReference type="SUPFAM" id="SSF161098">
    <property type="entry name" value="MetI-like"/>
    <property type="match status" value="1"/>
</dbReference>
<dbReference type="PANTHER" id="PTHR43744:SF12">
    <property type="entry name" value="ABC TRANSPORTER PERMEASE PROTEIN MG189-RELATED"/>
    <property type="match status" value="1"/>
</dbReference>
<evidence type="ECO:0000256" key="1">
    <source>
        <dbReference type="ARBA" id="ARBA00004651"/>
    </source>
</evidence>
<evidence type="ECO:0000313" key="10">
    <source>
        <dbReference type="Proteomes" id="UP000644756"/>
    </source>
</evidence>
<dbReference type="GO" id="GO:0005886">
    <property type="term" value="C:plasma membrane"/>
    <property type="evidence" value="ECO:0007669"/>
    <property type="project" value="UniProtKB-SubCell"/>
</dbReference>
<keyword evidence="5 7" id="KW-1133">Transmembrane helix</keyword>
<dbReference type="Proteomes" id="UP000644756">
    <property type="component" value="Unassembled WGS sequence"/>
</dbReference>
<feature type="transmembrane region" description="Helical" evidence="7">
    <location>
        <begin position="105"/>
        <end position="128"/>
    </location>
</feature>
<feature type="transmembrane region" description="Helical" evidence="7">
    <location>
        <begin position="239"/>
        <end position="265"/>
    </location>
</feature>
<dbReference type="PANTHER" id="PTHR43744">
    <property type="entry name" value="ABC TRANSPORTER PERMEASE PROTEIN MG189-RELATED-RELATED"/>
    <property type="match status" value="1"/>
</dbReference>
<dbReference type="EMBL" id="BMGR01000008">
    <property type="protein sequence ID" value="GGG07916.1"/>
    <property type="molecule type" value="Genomic_DNA"/>
</dbReference>
<dbReference type="AlphaFoldDB" id="A0A917D4N4"/>
<organism evidence="9 10">
    <name type="scientific">Paenibacillus abyssi</name>
    <dbReference type="NCBI Taxonomy" id="1340531"/>
    <lineage>
        <taxon>Bacteria</taxon>
        <taxon>Bacillati</taxon>
        <taxon>Bacillota</taxon>
        <taxon>Bacilli</taxon>
        <taxon>Bacillales</taxon>
        <taxon>Paenibacillaceae</taxon>
        <taxon>Paenibacillus</taxon>
    </lineage>
</organism>
<proteinExistence type="inferred from homology"/>
<evidence type="ECO:0000313" key="9">
    <source>
        <dbReference type="EMBL" id="GGG07916.1"/>
    </source>
</evidence>
<keyword evidence="4 7" id="KW-0812">Transmembrane</keyword>
<comment type="subcellular location">
    <subcellularLocation>
        <location evidence="1 7">Cell membrane</location>
        <topology evidence="1 7">Multi-pass membrane protein</topology>
    </subcellularLocation>
</comment>
<dbReference type="CDD" id="cd06261">
    <property type="entry name" value="TM_PBP2"/>
    <property type="match status" value="1"/>
</dbReference>
<evidence type="ECO:0000256" key="4">
    <source>
        <dbReference type="ARBA" id="ARBA00022692"/>
    </source>
</evidence>
<keyword evidence="9" id="KW-0067">ATP-binding</keyword>
<keyword evidence="10" id="KW-1185">Reference proteome</keyword>
<feature type="transmembrane region" description="Helical" evidence="7">
    <location>
        <begin position="69"/>
        <end position="93"/>
    </location>
</feature>
<gene>
    <name evidence="9" type="ORF">GCM10010916_25990</name>
</gene>
<dbReference type="InterPro" id="IPR035906">
    <property type="entry name" value="MetI-like_sf"/>
</dbReference>
<name>A0A917D4N4_9BACL</name>
<evidence type="ECO:0000256" key="6">
    <source>
        <dbReference type="ARBA" id="ARBA00023136"/>
    </source>
</evidence>
<dbReference type="Gene3D" id="1.10.3720.10">
    <property type="entry name" value="MetI-like"/>
    <property type="match status" value="1"/>
</dbReference>
<feature type="domain" description="ABC transmembrane type-1" evidence="8">
    <location>
        <begin position="70"/>
        <end position="260"/>
    </location>
</feature>
<dbReference type="GO" id="GO:0055085">
    <property type="term" value="P:transmembrane transport"/>
    <property type="evidence" value="ECO:0007669"/>
    <property type="project" value="InterPro"/>
</dbReference>
<comment type="similarity">
    <text evidence="7">Belongs to the binding-protein-dependent transport system permease family.</text>
</comment>
<keyword evidence="3" id="KW-1003">Cell membrane</keyword>
<evidence type="ECO:0000256" key="2">
    <source>
        <dbReference type="ARBA" id="ARBA00022448"/>
    </source>
</evidence>
<accession>A0A917D4N4</accession>
<keyword evidence="2 7" id="KW-0813">Transport</keyword>
<feature type="transmembrane region" description="Helical" evidence="7">
    <location>
        <begin position="134"/>
        <end position="155"/>
    </location>
</feature>
<evidence type="ECO:0000256" key="5">
    <source>
        <dbReference type="ARBA" id="ARBA00022989"/>
    </source>
</evidence>
<feature type="transmembrane region" description="Helical" evidence="7">
    <location>
        <begin position="182"/>
        <end position="203"/>
    </location>
</feature>
<sequence length="275" mass="30515">MVVQRIGRLSAYAFLLVTVLISIFPFYWMFVIGSNTTADANRFPPVIIPGSLYMDNITNVFNNIEFFRALGNTVIVSVAITAAQLFFSSLAAFALSRLHFKGRHVLFVFIVTTLMIPQQLGIIPLYIIMQNLSLVNTLTAVILPGIVGAYGIFWMKQYMDSSVHYELIESARIDGCGNFRTYATIALPIMAPALATLGIIMFMGTWNDFLWPSIVLKDTSVHTIQIALRNLNKVYYRDIAMIMAGTFLATIPLLIVVGVFSRYFISGITAGAVKA</sequence>
<dbReference type="GO" id="GO:0005524">
    <property type="term" value="F:ATP binding"/>
    <property type="evidence" value="ECO:0007669"/>
    <property type="project" value="UniProtKB-KW"/>
</dbReference>
<protein>
    <submittedName>
        <fullName evidence="9">Sugar ABC transporter ATP-binding protein</fullName>
    </submittedName>
</protein>
<dbReference type="Pfam" id="PF00528">
    <property type="entry name" value="BPD_transp_1"/>
    <property type="match status" value="1"/>
</dbReference>
<dbReference type="RefSeq" id="WP_188531493.1">
    <property type="nucleotide sequence ID" value="NZ_BMGR01000008.1"/>
</dbReference>
<dbReference type="PROSITE" id="PS50928">
    <property type="entry name" value="ABC_TM1"/>
    <property type="match status" value="1"/>
</dbReference>
<reference evidence="9" key="2">
    <citation type="submission" date="2020-09" db="EMBL/GenBank/DDBJ databases">
        <authorList>
            <person name="Sun Q."/>
            <person name="Zhou Y."/>
        </authorList>
    </citation>
    <scope>NUCLEOTIDE SEQUENCE</scope>
    <source>
        <strain evidence="9">CGMCC 1.12987</strain>
    </source>
</reference>
<evidence type="ECO:0000259" key="8">
    <source>
        <dbReference type="PROSITE" id="PS50928"/>
    </source>
</evidence>
<keyword evidence="9" id="KW-0547">Nucleotide-binding</keyword>
<keyword evidence="6 7" id="KW-0472">Membrane</keyword>